<dbReference type="Proteomes" id="UP001497516">
    <property type="component" value="Chromosome 7"/>
</dbReference>
<evidence type="ECO:0000313" key="1">
    <source>
        <dbReference type="EMBL" id="CAL1400354.1"/>
    </source>
</evidence>
<dbReference type="EMBL" id="OZ034820">
    <property type="protein sequence ID" value="CAL1400354.1"/>
    <property type="molecule type" value="Genomic_DNA"/>
</dbReference>
<reference evidence="1 2" key="1">
    <citation type="submission" date="2024-04" db="EMBL/GenBank/DDBJ databases">
        <authorList>
            <person name="Fracassetti M."/>
        </authorList>
    </citation>
    <scope>NUCLEOTIDE SEQUENCE [LARGE SCALE GENOMIC DNA]</scope>
</reference>
<proteinExistence type="predicted"/>
<evidence type="ECO:0000313" key="2">
    <source>
        <dbReference type="Proteomes" id="UP001497516"/>
    </source>
</evidence>
<name>A0AAV2FPU7_9ROSI</name>
<organism evidence="1 2">
    <name type="scientific">Linum trigynum</name>
    <dbReference type="NCBI Taxonomy" id="586398"/>
    <lineage>
        <taxon>Eukaryota</taxon>
        <taxon>Viridiplantae</taxon>
        <taxon>Streptophyta</taxon>
        <taxon>Embryophyta</taxon>
        <taxon>Tracheophyta</taxon>
        <taxon>Spermatophyta</taxon>
        <taxon>Magnoliopsida</taxon>
        <taxon>eudicotyledons</taxon>
        <taxon>Gunneridae</taxon>
        <taxon>Pentapetalae</taxon>
        <taxon>rosids</taxon>
        <taxon>fabids</taxon>
        <taxon>Malpighiales</taxon>
        <taxon>Linaceae</taxon>
        <taxon>Linum</taxon>
    </lineage>
</organism>
<gene>
    <name evidence="1" type="ORF">LTRI10_LOCUS40490</name>
</gene>
<dbReference type="AlphaFoldDB" id="A0AAV2FPU7"/>
<keyword evidence="2" id="KW-1185">Reference proteome</keyword>
<sequence length="183" mass="21489">MKEQLSVLVTFVGCVKRPGGVLRMSYAKEAGWSHFLHWEWKWQPRDAGRRPLDDGGIIVIVIMKWKAYGVKEELLGGYAYGEFVYWRKFAWEELMTMRIMEGRWGRKIEGHEIRGHWEGTKLDSIFLALAMRKGWKCGIIGKILEERHLIVINVREGRSVMRGVREDLIRSRASNWGRRATRE</sequence>
<accession>A0AAV2FPU7</accession>
<protein>
    <submittedName>
        <fullName evidence="1">Uncharacterized protein</fullName>
    </submittedName>
</protein>